<evidence type="ECO:0000256" key="1">
    <source>
        <dbReference type="SAM" id="MobiDB-lite"/>
    </source>
</evidence>
<organism evidence="3 4">
    <name type="scientific">Clostridium sardiniense</name>
    <name type="common">Clostridium absonum</name>
    <dbReference type="NCBI Taxonomy" id="29369"/>
    <lineage>
        <taxon>Bacteria</taxon>
        <taxon>Bacillati</taxon>
        <taxon>Bacillota</taxon>
        <taxon>Clostridia</taxon>
        <taxon>Eubacteriales</taxon>
        <taxon>Clostridiaceae</taxon>
        <taxon>Clostridium</taxon>
    </lineage>
</organism>
<keyword evidence="2" id="KW-1133">Transmembrane helix</keyword>
<comment type="caution">
    <text evidence="3">The sequence shown here is derived from an EMBL/GenBank/DDBJ whole genome shotgun (WGS) entry which is preliminary data.</text>
</comment>
<name>A0ABS7KSZ4_CLOSR</name>
<protein>
    <submittedName>
        <fullName evidence="3">Uncharacterized protein</fullName>
    </submittedName>
</protein>
<dbReference type="EMBL" id="JAIKTU010000001">
    <property type="protein sequence ID" value="MBY0753911.1"/>
    <property type="molecule type" value="Genomic_DNA"/>
</dbReference>
<sequence>MSKDRHEEYKEHKEHEKQVSHKHVNSRPEESKEQIAIHKIVIVIAVIVVVVFGFMSLIGVMP</sequence>
<dbReference type="RefSeq" id="WP_221858257.1">
    <property type="nucleotide sequence ID" value="NZ_JAIKTU010000001.1"/>
</dbReference>
<keyword evidence="4" id="KW-1185">Reference proteome</keyword>
<accession>A0ABS7KSZ4</accession>
<keyword evidence="2" id="KW-0472">Membrane</keyword>
<feature type="compositionally biased region" description="Basic and acidic residues" evidence="1">
    <location>
        <begin position="1"/>
        <end position="19"/>
    </location>
</feature>
<evidence type="ECO:0000313" key="4">
    <source>
        <dbReference type="Proteomes" id="UP001299068"/>
    </source>
</evidence>
<proteinExistence type="predicted"/>
<reference evidence="3 4" key="1">
    <citation type="journal article" date="2021" name="Cell Host Microbe">
        <title>in vivo commensal control of Clostridioides difficile virulence.</title>
        <authorList>
            <person name="Girinathan B.P."/>
            <person name="Dibenedetto N."/>
            <person name="Worley J.N."/>
            <person name="Peltier J."/>
            <person name="Arrieta-Ortiz M.L."/>
            <person name="Rupa Christinal Immanuel S."/>
            <person name="Lavin R."/>
            <person name="Delaney M.L."/>
            <person name="Cummins C."/>
            <person name="Hoffmann M."/>
            <person name="Luo Y."/>
            <person name="Gonzalez-Escalona N."/>
            <person name="Allard M."/>
            <person name="Onderdonk A.B."/>
            <person name="Gerber G.K."/>
            <person name="Sonenshein A.L."/>
            <person name="Baliga N."/>
            <person name="Dupuy B."/>
            <person name="Bry L."/>
        </authorList>
    </citation>
    <scope>NUCLEOTIDE SEQUENCE [LARGE SCALE GENOMIC DNA]</scope>
    <source>
        <strain evidence="3 4">DSM 599</strain>
    </source>
</reference>
<evidence type="ECO:0000256" key="2">
    <source>
        <dbReference type="SAM" id="Phobius"/>
    </source>
</evidence>
<gene>
    <name evidence="3" type="ORF">K5V21_00440</name>
</gene>
<feature type="transmembrane region" description="Helical" evidence="2">
    <location>
        <begin position="40"/>
        <end position="61"/>
    </location>
</feature>
<evidence type="ECO:0000313" key="3">
    <source>
        <dbReference type="EMBL" id="MBY0753911.1"/>
    </source>
</evidence>
<feature type="region of interest" description="Disordered" evidence="1">
    <location>
        <begin position="1"/>
        <end position="32"/>
    </location>
</feature>
<dbReference type="Proteomes" id="UP001299068">
    <property type="component" value="Unassembled WGS sequence"/>
</dbReference>
<keyword evidence="2" id="KW-0812">Transmembrane</keyword>